<keyword evidence="4" id="KW-1185">Reference proteome</keyword>
<dbReference type="Pfam" id="PF09746">
    <property type="entry name" value="Membralin"/>
    <property type="match status" value="1"/>
</dbReference>
<evidence type="ECO:0000256" key="2">
    <source>
        <dbReference type="SAM" id="SignalP"/>
    </source>
</evidence>
<feature type="signal peptide" evidence="2">
    <location>
        <begin position="1"/>
        <end position="28"/>
    </location>
</feature>
<comment type="caution">
    <text evidence="3">The sequence shown here is derived from an EMBL/GenBank/DDBJ whole genome shotgun (WGS) entry which is preliminary data.</text>
</comment>
<sequence length="194" mass="20791">MHPFTGTSLLCLTSSLIILHPGLHPCCSSDTHQLPGARLPSVAAGAGILRIEILHYRPQRRAVHRGAVLLKEQRLQRLGQLPAQPQVRASSGDDDKVISTPPLADASNSTSGDERDDQGAADAVGGSDDVPEVDEALPLLGGGRHLKGVKVWPQDEYIVEYSLEYGLLRLSPATRQKLNISVKIVTLGDITSLN</sequence>
<evidence type="ECO:0000313" key="3">
    <source>
        <dbReference type="EMBL" id="KAH7936232.1"/>
    </source>
</evidence>
<dbReference type="Proteomes" id="UP000821837">
    <property type="component" value="Unassembled WGS sequence"/>
</dbReference>
<dbReference type="EMBL" id="JABSTV010001255">
    <property type="protein sequence ID" value="KAH7936232.1"/>
    <property type="molecule type" value="Genomic_DNA"/>
</dbReference>
<keyword evidence="2" id="KW-0732">Signal</keyword>
<name>A0A9D4PDX2_RHISA</name>
<protein>
    <submittedName>
        <fullName evidence="3">Uncharacterized protein</fullName>
    </submittedName>
</protein>
<gene>
    <name evidence="3" type="ORF">HPB52_020323</name>
</gene>
<proteinExistence type="predicted"/>
<dbReference type="AlphaFoldDB" id="A0A9D4PDX2"/>
<feature type="region of interest" description="Disordered" evidence="1">
    <location>
        <begin position="81"/>
        <end position="135"/>
    </location>
</feature>
<accession>A0A9D4PDX2</accession>
<evidence type="ECO:0000256" key="1">
    <source>
        <dbReference type="SAM" id="MobiDB-lite"/>
    </source>
</evidence>
<dbReference type="InterPro" id="IPR019144">
    <property type="entry name" value="Membralin"/>
</dbReference>
<reference evidence="3" key="1">
    <citation type="journal article" date="2020" name="Cell">
        <title>Large-Scale Comparative Analyses of Tick Genomes Elucidate Their Genetic Diversity and Vector Capacities.</title>
        <authorList>
            <consortium name="Tick Genome and Microbiome Consortium (TIGMIC)"/>
            <person name="Jia N."/>
            <person name="Wang J."/>
            <person name="Shi W."/>
            <person name="Du L."/>
            <person name="Sun Y."/>
            <person name="Zhan W."/>
            <person name="Jiang J.F."/>
            <person name="Wang Q."/>
            <person name="Zhang B."/>
            <person name="Ji P."/>
            <person name="Bell-Sakyi L."/>
            <person name="Cui X.M."/>
            <person name="Yuan T.T."/>
            <person name="Jiang B.G."/>
            <person name="Yang W.F."/>
            <person name="Lam T.T."/>
            <person name="Chang Q.C."/>
            <person name="Ding S.J."/>
            <person name="Wang X.J."/>
            <person name="Zhu J.G."/>
            <person name="Ruan X.D."/>
            <person name="Zhao L."/>
            <person name="Wei J.T."/>
            <person name="Ye R.Z."/>
            <person name="Que T.C."/>
            <person name="Du C.H."/>
            <person name="Zhou Y.H."/>
            <person name="Cheng J.X."/>
            <person name="Dai P.F."/>
            <person name="Guo W.B."/>
            <person name="Han X.H."/>
            <person name="Huang E.J."/>
            <person name="Li L.F."/>
            <person name="Wei W."/>
            <person name="Gao Y.C."/>
            <person name="Liu J.Z."/>
            <person name="Shao H.Z."/>
            <person name="Wang X."/>
            <person name="Wang C.C."/>
            <person name="Yang T.C."/>
            <person name="Huo Q.B."/>
            <person name="Li W."/>
            <person name="Chen H.Y."/>
            <person name="Chen S.E."/>
            <person name="Zhou L.G."/>
            <person name="Ni X.B."/>
            <person name="Tian J.H."/>
            <person name="Sheng Y."/>
            <person name="Liu T."/>
            <person name="Pan Y.S."/>
            <person name="Xia L.Y."/>
            <person name="Li J."/>
            <person name="Zhao F."/>
            <person name="Cao W.C."/>
        </authorList>
    </citation>
    <scope>NUCLEOTIDE SEQUENCE</scope>
    <source>
        <strain evidence="3">Rsan-2018</strain>
    </source>
</reference>
<feature type="chain" id="PRO_5039018900" evidence="2">
    <location>
        <begin position="29"/>
        <end position="194"/>
    </location>
</feature>
<evidence type="ECO:0000313" key="4">
    <source>
        <dbReference type="Proteomes" id="UP000821837"/>
    </source>
</evidence>
<organism evidence="3 4">
    <name type="scientific">Rhipicephalus sanguineus</name>
    <name type="common">Brown dog tick</name>
    <name type="synonym">Ixodes sanguineus</name>
    <dbReference type="NCBI Taxonomy" id="34632"/>
    <lineage>
        <taxon>Eukaryota</taxon>
        <taxon>Metazoa</taxon>
        <taxon>Ecdysozoa</taxon>
        <taxon>Arthropoda</taxon>
        <taxon>Chelicerata</taxon>
        <taxon>Arachnida</taxon>
        <taxon>Acari</taxon>
        <taxon>Parasitiformes</taxon>
        <taxon>Ixodida</taxon>
        <taxon>Ixodoidea</taxon>
        <taxon>Ixodidae</taxon>
        <taxon>Rhipicephalinae</taxon>
        <taxon>Rhipicephalus</taxon>
        <taxon>Rhipicephalus</taxon>
    </lineage>
</organism>
<dbReference type="VEuPathDB" id="VectorBase:RSAN_038188"/>
<reference evidence="3" key="2">
    <citation type="submission" date="2021-09" db="EMBL/GenBank/DDBJ databases">
        <authorList>
            <person name="Jia N."/>
            <person name="Wang J."/>
            <person name="Shi W."/>
            <person name="Du L."/>
            <person name="Sun Y."/>
            <person name="Zhan W."/>
            <person name="Jiang J."/>
            <person name="Wang Q."/>
            <person name="Zhang B."/>
            <person name="Ji P."/>
            <person name="Sakyi L.B."/>
            <person name="Cui X."/>
            <person name="Yuan T."/>
            <person name="Jiang B."/>
            <person name="Yang W."/>
            <person name="Lam T.T.-Y."/>
            <person name="Chang Q."/>
            <person name="Ding S."/>
            <person name="Wang X."/>
            <person name="Zhu J."/>
            <person name="Ruan X."/>
            <person name="Zhao L."/>
            <person name="Wei J."/>
            <person name="Que T."/>
            <person name="Du C."/>
            <person name="Cheng J."/>
            <person name="Dai P."/>
            <person name="Han X."/>
            <person name="Huang E."/>
            <person name="Gao Y."/>
            <person name="Liu J."/>
            <person name="Shao H."/>
            <person name="Ye R."/>
            <person name="Li L."/>
            <person name="Wei W."/>
            <person name="Wang X."/>
            <person name="Wang C."/>
            <person name="Huo Q."/>
            <person name="Li W."/>
            <person name="Guo W."/>
            <person name="Chen H."/>
            <person name="Chen S."/>
            <person name="Zhou L."/>
            <person name="Zhou L."/>
            <person name="Ni X."/>
            <person name="Tian J."/>
            <person name="Zhou Y."/>
            <person name="Sheng Y."/>
            <person name="Liu T."/>
            <person name="Pan Y."/>
            <person name="Xia L."/>
            <person name="Li J."/>
            <person name="Zhao F."/>
            <person name="Cao W."/>
        </authorList>
    </citation>
    <scope>NUCLEOTIDE SEQUENCE</scope>
    <source>
        <strain evidence="3">Rsan-2018</strain>
        <tissue evidence="3">Larvae</tissue>
    </source>
</reference>